<dbReference type="InterPro" id="IPR001763">
    <property type="entry name" value="Rhodanese-like_dom"/>
</dbReference>
<keyword evidence="1 3" id="KW-0819">tRNA processing</keyword>
<accession>A0A0F6Z6Y3</accession>
<dbReference type="EMBL" id="CP011309">
    <property type="protein sequence ID" value="AKF28793.1"/>
    <property type="molecule type" value="Genomic_DNA"/>
</dbReference>
<name>A0A0F6Z6Y3_9CORY</name>
<dbReference type="InterPro" id="IPR036873">
    <property type="entry name" value="Rhodanese-like_dom_sf"/>
</dbReference>
<dbReference type="SMART" id="SM00450">
    <property type="entry name" value="RHOD"/>
    <property type="match status" value="1"/>
</dbReference>
<comment type="similarity">
    <text evidence="3">Belongs to the TrhO family.</text>
</comment>
<proteinExistence type="inferred from homology"/>
<dbReference type="Pfam" id="PF12368">
    <property type="entry name" value="Rhodanese_C"/>
    <property type="match status" value="1"/>
</dbReference>
<dbReference type="NCBIfam" id="NF001134">
    <property type="entry name" value="PRK00142.1-2"/>
    <property type="match status" value="1"/>
</dbReference>
<dbReference type="Gene3D" id="3.40.250.10">
    <property type="entry name" value="Rhodanese-like domain"/>
    <property type="match status" value="1"/>
</dbReference>
<evidence type="ECO:0000259" key="4">
    <source>
        <dbReference type="PROSITE" id="PS50206"/>
    </source>
</evidence>
<dbReference type="SUPFAM" id="SSF52821">
    <property type="entry name" value="Rhodanese/Cell cycle control phosphatase"/>
    <property type="match status" value="1"/>
</dbReference>
<sequence>MATSKILLYYAFTPLSDPKAVQLWQRELCESLNLRGRILISTHGINGTVGGDIDDCKAYIKKTREYPGFNRMQFKWSEGGADDFPKLSVKVRDEIVAFGAPDELKVDENGVVGGGVHLKPQQVNELVEARGDEVVFFDGRNAMEAQIGKFKDAVVPDVETTHDFIAEIESGKYDDLKDKPVVTYCTGGIRCEILSSLMINRGFKEVYQIDGGIVRYGEQFGNKGLWEGSLYVFDKRMHMEFGEDYKEVGHCIHCDTPTNKFEHCLNEDDCRELVLMCPDCFANVETRHCKRERCAAIAADFAEQGIDPLVTS</sequence>
<dbReference type="RefSeq" id="WP_003855092.1">
    <property type="nucleotide sequence ID" value="NZ_CP011309.1"/>
</dbReference>
<dbReference type="PROSITE" id="PS50206">
    <property type="entry name" value="RHODANESE_3"/>
    <property type="match status" value="1"/>
</dbReference>
<gene>
    <name evidence="3" type="primary">trhO</name>
    <name evidence="5" type="ORF">YH66_15300</name>
</gene>
<dbReference type="Proteomes" id="UP000034037">
    <property type="component" value="Chromosome"/>
</dbReference>
<dbReference type="PATRIC" id="fig|92706.3.peg.3218"/>
<protein>
    <recommendedName>
        <fullName evidence="3">tRNA uridine(34) hydroxylase</fullName>
        <ecNumber evidence="3">1.14.-.-</ecNumber>
    </recommendedName>
    <alternativeName>
        <fullName evidence="3">tRNA hydroxylation protein O</fullName>
    </alternativeName>
</protein>
<dbReference type="CDD" id="cd01518">
    <property type="entry name" value="RHOD_YceA"/>
    <property type="match status" value="1"/>
</dbReference>
<evidence type="ECO:0000313" key="5">
    <source>
        <dbReference type="EMBL" id="AKF28793.1"/>
    </source>
</evidence>
<dbReference type="InterPro" id="IPR040503">
    <property type="entry name" value="TRHO_N"/>
</dbReference>
<comment type="catalytic activity">
    <reaction evidence="3">
        <text>uridine(34) in tRNA + AH2 + O2 = 5-hydroxyuridine(34) in tRNA + A + H2O</text>
        <dbReference type="Rhea" id="RHEA:64224"/>
        <dbReference type="Rhea" id="RHEA-COMP:11727"/>
        <dbReference type="Rhea" id="RHEA-COMP:13381"/>
        <dbReference type="ChEBI" id="CHEBI:13193"/>
        <dbReference type="ChEBI" id="CHEBI:15377"/>
        <dbReference type="ChEBI" id="CHEBI:15379"/>
        <dbReference type="ChEBI" id="CHEBI:17499"/>
        <dbReference type="ChEBI" id="CHEBI:65315"/>
        <dbReference type="ChEBI" id="CHEBI:136877"/>
    </reaction>
</comment>
<dbReference type="EC" id="1.14.-.-" evidence="3"/>
<dbReference type="SMR" id="A0A0F6Z6Y3"/>
<dbReference type="PANTHER" id="PTHR43268:SF6">
    <property type="entry name" value="THIOSULFATE SULFURTRANSFERASE_RHODANESE-LIKE DOMAIN-CONTAINING PROTEIN 2"/>
    <property type="match status" value="1"/>
</dbReference>
<dbReference type="Pfam" id="PF00581">
    <property type="entry name" value="Rhodanese"/>
    <property type="match status" value="1"/>
</dbReference>
<dbReference type="AlphaFoldDB" id="A0A0F6Z6Y3"/>
<keyword evidence="6" id="KW-1185">Reference proteome</keyword>
<dbReference type="Gene3D" id="3.30.70.100">
    <property type="match status" value="1"/>
</dbReference>
<comment type="function">
    <text evidence="3">Catalyzes oxygen-dependent 5-hydroxyuridine (ho5U) modification at position 34 in tRNAs.</text>
</comment>
<dbReference type="InterPro" id="IPR022111">
    <property type="entry name" value="Rhodanese_C"/>
</dbReference>
<evidence type="ECO:0000256" key="1">
    <source>
        <dbReference type="ARBA" id="ARBA00022694"/>
    </source>
</evidence>
<dbReference type="InterPro" id="IPR020936">
    <property type="entry name" value="TrhO"/>
</dbReference>
<dbReference type="GO" id="GO:0006400">
    <property type="term" value="P:tRNA modification"/>
    <property type="evidence" value="ECO:0007669"/>
    <property type="project" value="UniProtKB-UniRule"/>
</dbReference>
<dbReference type="HOGENOM" id="CLU_038878_1_0_11"/>
<dbReference type="GO" id="GO:0016705">
    <property type="term" value="F:oxidoreductase activity, acting on paired donors, with incorporation or reduction of molecular oxygen"/>
    <property type="evidence" value="ECO:0007669"/>
    <property type="project" value="UniProtKB-UniRule"/>
</dbReference>
<keyword evidence="2 3" id="KW-0560">Oxidoreductase</keyword>
<dbReference type="Pfam" id="PF17773">
    <property type="entry name" value="UPF0176_N"/>
    <property type="match status" value="1"/>
</dbReference>
<dbReference type="PANTHER" id="PTHR43268">
    <property type="entry name" value="THIOSULFATE SULFURTRANSFERASE/RHODANESE-LIKE DOMAIN-CONTAINING PROTEIN 2"/>
    <property type="match status" value="1"/>
</dbReference>
<reference evidence="5 6" key="1">
    <citation type="submission" date="2015-04" db="EMBL/GenBank/DDBJ databases">
        <title>Complete Genome Sequence of Brevibacterium flavum ATCC 15168.</title>
        <authorList>
            <person name="Ahn J."/>
            <person name="Park G."/>
            <person name="Jeon W."/>
            <person name="Jang Y."/>
            <person name="Jang M."/>
            <person name="Lee H."/>
            <person name="Lee H."/>
        </authorList>
    </citation>
    <scope>NUCLEOTIDE SEQUENCE [LARGE SCALE GENOMIC DNA]</scope>
    <source>
        <strain evidence="5 6">ATCC 15168</strain>
    </source>
</reference>
<evidence type="ECO:0000256" key="2">
    <source>
        <dbReference type="ARBA" id="ARBA00023002"/>
    </source>
</evidence>
<evidence type="ECO:0000256" key="3">
    <source>
        <dbReference type="HAMAP-Rule" id="MF_00469"/>
    </source>
</evidence>
<feature type="domain" description="Rhodanese" evidence="4">
    <location>
        <begin position="130"/>
        <end position="225"/>
    </location>
</feature>
<dbReference type="HAMAP" id="MF_00469">
    <property type="entry name" value="TrhO"/>
    <property type="match status" value="1"/>
</dbReference>
<evidence type="ECO:0000313" key="6">
    <source>
        <dbReference type="Proteomes" id="UP000034037"/>
    </source>
</evidence>
<organism evidence="5 6">
    <name type="scientific">[Brevibacterium] flavum</name>
    <dbReference type="NCBI Taxonomy" id="92706"/>
    <lineage>
        <taxon>Bacteria</taxon>
        <taxon>Bacillati</taxon>
        <taxon>Actinomycetota</taxon>
        <taxon>Actinomycetes</taxon>
        <taxon>Mycobacteriales</taxon>
        <taxon>Corynebacteriaceae</taxon>
        <taxon>Corynebacterium</taxon>
    </lineage>
</organism>